<organism evidence="1 2">
    <name type="scientific">Irpex rosettiformis</name>
    <dbReference type="NCBI Taxonomy" id="378272"/>
    <lineage>
        <taxon>Eukaryota</taxon>
        <taxon>Fungi</taxon>
        <taxon>Dikarya</taxon>
        <taxon>Basidiomycota</taxon>
        <taxon>Agaricomycotina</taxon>
        <taxon>Agaricomycetes</taxon>
        <taxon>Polyporales</taxon>
        <taxon>Irpicaceae</taxon>
        <taxon>Irpex</taxon>
    </lineage>
</organism>
<comment type="caution">
    <text evidence="1">The sequence shown here is derived from an EMBL/GenBank/DDBJ whole genome shotgun (WGS) entry which is preliminary data.</text>
</comment>
<gene>
    <name evidence="1" type="ORF">BDY19DRAFT_971911</name>
</gene>
<keyword evidence="2" id="KW-1185">Reference proteome</keyword>
<evidence type="ECO:0000313" key="2">
    <source>
        <dbReference type="Proteomes" id="UP001055072"/>
    </source>
</evidence>
<protein>
    <submittedName>
        <fullName evidence="1">Uncharacterized protein</fullName>
    </submittedName>
</protein>
<sequence length="62" mass="7340">MMKPQNPPTDIYKGHCLYDHRQAGSHFEVESCFPLYQYGLNIFVSKEIMSTFILYSLYIFIL</sequence>
<dbReference type="Proteomes" id="UP001055072">
    <property type="component" value="Unassembled WGS sequence"/>
</dbReference>
<reference evidence="1" key="1">
    <citation type="journal article" date="2021" name="Environ. Microbiol.">
        <title>Gene family expansions and transcriptome signatures uncover fungal adaptations to wood decay.</title>
        <authorList>
            <person name="Hage H."/>
            <person name="Miyauchi S."/>
            <person name="Viragh M."/>
            <person name="Drula E."/>
            <person name="Min B."/>
            <person name="Chaduli D."/>
            <person name="Navarro D."/>
            <person name="Favel A."/>
            <person name="Norest M."/>
            <person name="Lesage-Meessen L."/>
            <person name="Balint B."/>
            <person name="Merenyi Z."/>
            <person name="de Eugenio L."/>
            <person name="Morin E."/>
            <person name="Martinez A.T."/>
            <person name="Baldrian P."/>
            <person name="Stursova M."/>
            <person name="Martinez M.J."/>
            <person name="Novotny C."/>
            <person name="Magnuson J.K."/>
            <person name="Spatafora J.W."/>
            <person name="Maurice S."/>
            <person name="Pangilinan J."/>
            <person name="Andreopoulos W."/>
            <person name="LaButti K."/>
            <person name="Hundley H."/>
            <person name="Na H."/>
            <person name="Kuo A."/>
            <person name="Barry K."/>
            <person name="Lipzen A."/>
            <person name="Henrissat B."/>
            <person name="Riley R."/>
            <person name="Ahrendt S."/>
            <person name="Nagy L.G."/>
            <person name="Grigoriev I.V."/>
            <person name="Martin F."/>
            <person name="Rosso M.N."/>
        </authorList>
    </citation>
    <scope>NUCLEOTIDE SEQUENCE</scope>
    <source>
        <strain evidence="1">CBS 384.51</strain>
    </source>
</reference>
<evidence type="ECO:0000313" key="1">
    <source>
        <dbReference type="EMBL" id="KAI0084419.1"/>
    </source>
</evidence>
<accession>A0ACB8TQY4</accession>
<dbReference type="EMBL" id="MU274943">
    <property type="protein sequence ID" value="KAI0084419.1"/>
    <property type="molecule type" value="Genomic_DNA"/>
</dbReference>
<proteinExistence type="predicted"/>
<name>A0ACB8TQY4_9APHY</name>